<dbReference type="CDD" id="cd07920">
    <property type="entry name" value="Pumilio"/>
    <property type="match status" value="1"/>
</dbReference>
<dbReference type="Pfam" id="PF00806">
    <property type="entry name" value="PUF"/>
    <property type="match status" value="8"/>
</dbReference>
<feature type="repeat" description="Pumilio" evidence="2">
    <location>
        <begin position="283"/>
        <end position="318"/>
    </location>
</feature>
<dbReference type="PROSITE" id="PS50302">
    <property type="entry name" value="PUM"/>
    <property type="match status" value="6"/>
</dbReference>
<dbReference type="InterPro" id="IPR033712">
    <property type="entry name" value="Pumilio_RNA-bd"/>
</dbReference>
<dbReference type="Gene3D" id="1.25.10.10">
    <property type="entry name" value="Leucine-rich Repeat Variant"/>
    <property type="match status" value="1"/>
</dbReference>
<feature type="repeat" description="Pumilio" evidence="2">
    <location>
        <begin position="95"/>
        <end position="131"/>
    </location>
</feature>
<dbReference type="InterPro" id="IPR033133">
    <property type="entry name" value="PUM-HD"/>
</dbReference>
<evidence type="ECO:0000259" key="3">
    <source>
        <dbReference type="PROSITE" id="PS50303"/>
    </source>
</evidence>
<keyword evidence="5" id="KW-1185">Reference proteome</keyword>
<evidence type="ECO:0000313" key="4">
    <source>
        <dbReference type="EMBL" id="TEB35914.1"/>
    </source>
</evidence>
<organism evidence="4 5">
    <name type="scientific">Coprinellus micaceus</name>
    <name type="common">Glistening ink-cap mushroom</name>
    <name type="synonym">Coprinus micaceus</name>
    <dbReference type="NCBI Taxonomy" id="71717"/>
    <lineage>
        <taxon>Eukaryota</taxon>
        <taxon>Fungi</taxon>
        <taxon>Dikarya</taxon>
        <taxon>Basidiomycota</taxon>
        <taxon>Agaricomycotina</taxon>
        <taxon>Agaricomycetes</taxon>
        <taxon>Agaricomycetidae</taxon>
        <taxon>Agaricales</taxon>
        <taxon>Agaricineae</taxon>
        <taxon>Psathyrellaceae</taxon>
        <taxon>Coprinellus</taxon>
    </lineage>
</organism>
<dbReference type="InterPro" id="IPR016024">
    <property type="entry name" value="ARM-type_fold"/>
</dbReference>
<dbReference type="GO" id="GO:0003729">
    <property type="term" value="F:mRNA binding"/>
    <property type="evidence" value="ECO:0007669"/>
    <property type="project" value="TreeGrafter"/>
</dbReference>
<dbReference type="GO" id="GO:0005737">
    <property type="term" value="C:cytoplasm"/>
    <property type="evidence" value="ECO:0007669"/>
    <property type="project" value="TreeGrafter"/>
</dbReference>
<accession>A0A4Y7TPN7</accession>
<dbReference type="InterPro" id="IPR001313">
    <property type="entry name" value="Pumilio_RNA-bd_rpt"/>
</dbReference>
<comment type="caution">
    <text evidence="4">The sequence shown here is derived from an EMBL/GenBank/DDBJ whole genome shotgun (WGS) entry which is preliminary data.</text>
</comment>
<evidence type="ECO:0000256" key="1">
    <source>
        <dbReference type="ARBA" id="ARBA00022737"/>
    </source>
</evidence>
<feature type="repeat" description="Pumilio" evidence="2">
    <location>
        <begin position="59"/>
        <end position="83"/>
    </location>
</feature>
<dbReference type="InterPro" id="IPR011989">
    <property type="entry name" value="ARM-like"/>
</dbReference>
<evidence type="ECO:0000313" key="5">
    <source>
        <dbReference type="Proteomes" id="UP000298030"/>
    </source>
</evidence>
<sequence length="375" mass="42904">MGPTTELLHTFRNTQDRVWTIQELKGHIGEFSSDQYGSRFVQDAIREGDVASIDIIYDEIVDAGVLKISKDVFGNYVIQRILEHGADAHKDGALKLLKGHMRELSLHIYGCRVVQKLLDVATSAQQAEIVKELEPHVPECVHSAHGNHVVQKILEVVPPTYLNFVSVFRGRVINIARHTYGCRVIQRCFQHLPPQQAQPLLTEFMEYAFDMITDQFGNYVIQYLLESGRPSERNYIVSLMRGNIVPFSLHKHASNVCERAFIYTPEKIRQDLIDELLVLDHNHFPRGIHALVHDQYGNYVLQRAVEQAHGLQKDYLMSVISQQLRNVRVGPIGDQCVKYLAVDRALRRHGVDARRCAPAPIVRIHEHRYLPLVAY</sequence>
<feature type="repeat" description="Pumilio" evidence="2">
    <location>
        <begin position="23"/>
        <end position="58"/>
    </location>
</feature>
<dbReference type="STRING" id="71717.A0A4Y7TPN7"/>
<name>A0A4Y7TPN7_COPMI</name>
<dbReference type="AlphaFoldDB" id="A0A4Y7TPN7"/>
<evidence type="ECO:0000256" key="2">
    <source>
        <dbReference type="PROSITE-ProRule" id="PRU00317"/>
    </source>
</evidence>
<dbReference type="PANTHER" id="PTHR12537:SF12">
    <property type="entry name" value="MATERNAL PROTEIN PUMILIO"/>
    <property type="match status" value="1"/>
</dbReference>
<protein>
    <submittedName>
        <fullName evidence="4">ARM repeat-containing protein</fullName>
    </submittedName>
</protein>
<feature type="domain" description="PUM-HD" evidence="3">
    <location>
        <begin position="3"/>
        <end position="344"/>
    </location>
</feature>
<dbReference type="PANTHER" id="PTHR12537">
    <property type="entry name" value="RNA BINDING PROTEIN PUMILIO-RELATED"/>
    <property type="match status" value="1"/>
</dbReference>
<dbReference type="SMART" id="SM00025">
    <property type="entry name" value="Pumilio"/>
    <property type="match status" value="8"/>
</dbReference>
<feature type="repeat" description="Pumilio" evidence="2">
    <location>
        <begin position="203"/>
        <end position="238"/>
    </location>
</feature>
<keyword evidence="1" id="KW-0677">Repeat</keyword>
<dbReference type="OrthoDB" id="668540at2759"/>
<feature type="repeat" description="Pumilio" evidence="2">
    <location>
        <begin position="166"/>
        <end position="202"/>
    </location>
</feature>
<gene>
    <name evidence="4" type="ORF">FA13DRAFT_1205891</name>
</gene>
<dbReference type="EMBL" id="QPFP01000006">
    <property type="protein sequence ID" value="TEB35914.1"/>
    <property type="molecule type" value="Genomic_DNA"/>
</dbReference>
<dbReference type="GO" id="GO:0010608">
    <property type="term" value="P:post-transcriptional regulation of gene expression"/>
    <property type="evidence" value="ECO:0007669"/>
    <property type="project" value="TreeGrafter"/>
</dbReference>
<dbReference type="PROSITE" id="PS50303">
    <property type="entry name" value="PUM_HD"/>
    <property type="match status" value="1"/>
</dbReference>
<dbReference type="SUPFAM" id="SSF48371">
    <property type="entry name" value="ARM repeat"/>
    <property type="match status" value="1"/>
</dbReference>
<proteinExistence type="predicted"/>
<dbReference type="Proteomes" id="UP000298030">
    <property type="component" value="Unassembled WGS sequence"/>
</dbReference>
<reference evidence="4 5" key="1">
    <citation type="journal article" date="2019" name="Nat. Ecol. Evol.">
        <title>Megaphylogeny resolves global patterns of mushroom evolution.</title>
        <authorList>
            <person name="Varga T."/>
            <person name="Krizsan K."/>
            <person name="Foldi C."/>
            <person name="Dima B."/>
            <person name="Sanchez-Garcia M."/>
            <person name="Sanchez-Ramirez S."/>
            <person name="Szollosi G.J."/>
            <person name="Szarkandi J.G."/>
            <person name="Papp V."/>
            <person name="Albert L."/>
            <person name="Andreopoulos W."/>
            <person name="Angelini C."/>
            <person name="Antonin V."/>
            <person name="Barry K.W."/>
            <person name="Bougher N.L."/>
            <person name="Buchanan P."/>
            <person name="Buyck B."/>
            <person name="Bense V."/>
            <person name="Catcheside P."/>
            <person name="Chovatia M."/>
            <person name="Cooper J."/>
            <person name="Damon W."/>
            <person name="Desjardin D."/>
            <person name="Finy P."/>
            <person name="Geml J."/>
            <person name="Haridas S."/>
            <person name="Hughes K."/>
            <person name="Justo A."/>
            <person name="Karasinski D."/>
            <person name="Kautmanova I."/>
            <person name="Kiss B."/>
            <person name="Kocsube S."/>
            <person name="Kotiranta H."/>
            <person name="LaButti K.M."/>
            <person name="Lechner B.E."/>
            <person name="Liimatainen K."/>
            <person name="Lipzen A."/>
            <person name="Lukacs Z."/>
            <person name="Mihaltcheva S."/>
            <person name="Morgado L.N."/>
            <person name="Niskanen T."/>
            <person name="Noordeloos M.E."/>
            <person name="Ohm R.A."/>
            <person name="Ortiz-Santana B."/>
            <person name="Ovrebo C."/>
            <person name="Racz N."/>
            <person name="Riley R."/>
            <person name="Savchenko A."/>
            <person name="Shiryaev A."/>
            <person name="Soop K."/>
            <person name="Spirin V."/>
            <person name="Szebenyi C."/>
            <person name="Tomsovsky M."/>
            <person name="Tulloss R.E."/>
            <person name="Uehling J."/>
            <person name="Grigoriev I.V."/>
            <person name="Vagvolgyi C."/>
            <person name="Papp T."/>
            <person name="Martin F.M."/>
            <person name="Miettinen O."/>
            <person name="Hibbett D.S."/>
            <person name="Nagy L.G."/>
        </authorList>
    </citation>
    <scope>NUCLEOTIDE SEQUENCE [LARGE SCALE GENOMIC DNA]</scope>
    <source>
        <strain evidence="4 5">FP101781</strain>
    </source>
</reference>